<dbReference type="RefSeq" id="XP_013263344.1">
    <property type="nucleotide sequence ID" value="XM_013407890.1"/>
</dbReference>
<comment type="caution">
    <text evidence="12">The sequence shown here is derived from an EMBL/GenBank/DDBJ whole genome shotgun (WGS) entry which is preliminary data.</text>
</comment>
<dbReference type="GO" id="GO:0006843">
    <property type="term" value="P:mitochondrial citrate transmembrane transport"/>
    <property type="evidence" value="ECO:0007669"/>
    <property type="project" value="TreeGrafter"/>
</dbReference>
<sequence length="332" mass="35559">MDGKPTIVVSIVAGATAGAAETLITYPTEYIKTCRQLPPQPSGSIPGLLAHRPKTSLQVLRHTLETSGPRGLYSGCSALALSNAAKGGIRFISFTQSQAFLRKTPFGESNPGLSNVLAGLTAGATESVLVVTPGEALKTKIIHDRSAAGGGRLGLNNLNLAQATVRIVQLDGLRELWSGLGPVLCKQGTNSAVRFATFGWVQDKIRQSWDMDGVGATVTAGALSGVVTTYASMPFDNIKTRMQSLGSTKSVGMNRLALSMLKTEGPLVFWRATTPRLLRLTVSENNLFLHSSRTDDDLKMSSAITFTVFNQIVAFAAHCKEQTWNKKFKDYI</sequence>
<dbReference type="AlphaFoldDB" id="A0A072PKZ6"/>
<dbReference type="InterPro" id="IPR049563">
    <property type="entry name" value="TXTP-like"/>
</dbReference>
<dbReference type="InterPro" id="IPR018108">
    <property type="entry name" value="MCP_transmembrane"/>
</dbReference>
<dbReference type="HOGENOM" id="CLU_015166_5_1_1"/>
<keyword evidence="9 10" id="KW-0472">Membrane</keyword>
<dbReference type="SUPFAM" id="SSF103506">
    <property type="entry name" value="Mitochondrial carrier"/>
    <property type="match status" value="1"/>
</dbReference>
<keyword evidence="13" id="KW-1185">Reference proteome</keyword>
<keyword evidence="8" id="KW-0496">Mitochondrion</keyword>
<dbReference type="EMBL" id="AMGV01000002">
    <property type="protein sequence ID" value="KEF60754.1"/>
    <property type="molecule type" value="Genomic_DNA"/>
</dbReference>
<evidence type="ECO:0000313" key="13">
    <source>
        <dbReference type="Proteomes" id="UP000027920"/>
    </source>
</evidence>
<evidence type="ECO:0000313" key="12">
    <source>
        <dbReference type="EMBL" id="KEF60754.1"/>
    </source>
</evidence>
<dbReference type="STRING" id="1182545.A0A072PKZ6"/>
<keyword evidence="3 11" id="KW-0813">Transport</keyword>
<comment type="subcellular location">
    <subcellularLocation>
        <location evidence="1">Mitochondrion membrane</location>
        <topology evidence="1">Multi-pass membrane protein</topology>
    </subcellularLocation>
</comment>
<name>A0A072PKZ6_9EURO</name>
<keyword evidence="7" id="KW-1133">Transmembrane helix</keyword>
<dbReference type="Gene3D" id="1.50.40.10">
    <property type="entry name" value="Mitochondrial carrier domain"/>
    <property type="match status" value="1"/>
</dbReference>
<dbReference type="GeneID" id="25277260"/>
<evidence type="ECO:0000256" key="1">
    <source>
        <dbReference type="ARBA" id="ARBA00004225"/>
    </source>
</evidence>
<evidence type="ECO:0008006" key="14">
    <source>
        <dbReference type="Google" id="ProtNLM"/>
    </source>
</evidence>
<dbReference type="VEuPathDB" id="FungiDB:A1O9_02315"/>
<evidence type="ECO:0000256" key="3">
    <source>
        <dbReference type="ARBA" id="ARBA00022448"/>
    </source>
</evidence>
<comment type="similarity">
    <text evidence="2 11">Belongs to the mitochondrial carrier (TC 2.A.29) family.</text>
</comment>
<evidence type="ECO:0000256" key="4">
    <source>
        <dbReference type="ARBA" id="ARBA00022692"/>
    </source>
</evidence>
<keyword evidence="4 10" id="KW-0812">Transmembrane</keyword>
<evidence type="ECO:0000256" key="5">
    <source>
        <dbReference type="ARBA" id="ARBA00022737"/>
    </source>
</evidence>
<protein>
    <recommendedName>
        <fullName evidence="14">Mitochondrial thiamine pyrophosphate carrier 1</fullName>
    </recommendedName>
</protein>
<evidence type="ECO:0000256" key="11">
    <source>
        <dbReference type="RuleBase" id="RU000488"/>
    </source>
</evidence>
<gene>
    <name evidence="12" type="ORF">A1O9_02315</name>
</gene>
<organism evidence="12 13">
    <name type="scientific">Exophiala aquamarina CBS 119918</name>
    <dbReference type="NCBI Taxonomy" id="1182545"/>
    <lineage>
        <taxon>Eukaryota</taxon>
        <taxon>Fungi</taxon>
        <taxon>Dikarya</taxon>
        <taxon>Ascomycota</taxon>
        <taxon>Pezizomycotina</taxon>
        <taxon>Eurotiomycetes</taxon>
        <taxon>Chaetothyriomycetidae</taxon>
        <taxon>Chaetothyriales</taxon>
        <taxon>Herpotrichiellaceae</taxon>
        <taxon>Exophiala</taxon>
    </lineage>
</organism>
<dbReference type="GO" id="GO:0071913">
    <property type="term" value="F:citrate secondary active transmembrane transporter activity"/>
    <property type="evidence" value="ECO:0007669"/>
    <property type="project" value="TreeGrafter"/>
</dbReference>
<dbReference type="Pfam" id="PF00153">
    <property type="entry name" value="Mito_carr"/>
    <property type="match status" value="3"/>
</dbReference>
<dbReference type="PANTHER" id="PTHR45788">
    <property type="entry name" value="SUCCINATE/FUMARATE MITOCHONDRIAL TRANSPORTER-RELATED"/>
    <property type="match status" value="1"/>
</dbReference>
<feature type="repeat" description="Solcar" evidence="10">
    <location>
        <begin position="110"/>
        <end position="204"/>
    </location>
</feature>
<evidence type="ECO:0000256" key="6">
    <source>
        <dbReference type="ARBA" id="ARBA00022792"/>
    </source>
</evidence>
<reference evidence="12 13" key="1">
    <citation type="submission" date="2013-03" db="EMBL/GenBank/DDBJ databases">
        <title>The Genome Sequence of Exophiala aquamarina CBS 119918.</title>
        <authorList>
            <consortium name="The Broad Institute Genomics Platform"/>
            <person name="Cuomo C."/>
            <person name="de Hoog S."/>
            <person name="Gorbushina A."/>
            <person name="Walker B."/>
            <person name="Young S.K."/>
            <person name="Zeng Q."/>
            <person name="Gargeya S."/>
            <person name="Fitzgerald M."/>
            <person name="Haas B."/>
            <person name="Abouelleil A."/>
            <person name="Allen A.W."/>
            <person name="Alvarado L."/>
            <person name="Arachchi H.M."/>
            <person name="Berlin A.M."/>
            <person name="Chapman S.B."/>
            <person name="Gainer-Dewar J."/>
            <person name="Goldberg J."/>
            <person name="Griggs A."/>
            <person name="Gujja S."/>
            <person name="Hansen M."/>
            <person name="Howarth C."/>
            <person name="Imamovic A."/>
            <person name="Ireland A."/>
            <person name="Larimer J."/>
            <person name="McCowan C."/>
            <person name="Murphy C."/>
            <person name="Pearson M."/>
            <person name="Poon T.W."/>
            <person name="Priest M."/>
            <person name="Roberts A."/>
            <person name="Saif S."/>
            <person name="Shea T."/>
            <person name="Sisk P."/>
            <person name="Sykes S."/>
            <person name="Wortman J."/>
            <person name="Nusbaum C."/>
            <person name="Birren B."/>
        </authorList>
    </citation>
    <scope>NUCLEOTIDE SEQUENCE [LARGE SCALE GENOMIC DNA]</scope>
    <source>
        <strain evidence="12 13">CBS 119918</strain>
    </source>
</reference>
<evidence type="ECO:0000256" key="10">
    <source>
        <dbReference type="PROSITE-ProRule" id="PRU00282"/>
    </source>
</evidence>
<evidence type="ECO:0000256" key="8">
    <source>
        <dbReference type="ARBA" id="ARBA00023128"/>
    </source>
</evidence>
<evidence type="ECO:0000256" key="2">
    <source>
        <dbReference type="ARBA" id="ARBA00006375"/>
    </source>
</evidence>
<keyword evidence="6" id="KW-0999">Mitochondrion inner membrane</keyword>
<dbReference type="GO" id="GO:0031966">
    <property type="term" value="C:mitochondrial membrane"/>
    <property type="evidence" value="ECO:0007669"/>
    <property type="project" value="UniProtKB-SubCell"/>
</dbReference>
<dbReference type="OrthoDB" id="44467at2759"/>
<evidence type="ECO:0000256" key="9">
    <source>
        <dbReference type="ARBA" id="ARBA00023136"/>
    </source>
</evidence>
<proteinExistence type="inferred from homology"/>
<keyword evidence="5" id="KW-0677">Repeat</keyword>
<feature type="repeat" description="Solcar" evidence="10">
    <location>
        <begin position="5"/>
        <end position="100"/>
    </location>
</feature>
<evidence type="ECO:0000256" key="7">
    <source>
        <dbReference type="ARBA" id="ARBA00022989"/>
    </source>
</evidence>
<dbReference type="Proteomes" id="UP000027920">
    <property type="component" value="Unassembled WGS sequence"/>
</dbReference>
<feature type="repeat" description="Solcar" evidence="10">
    <location>
        <begin position="212"/>
        <end position="297"/>
    </location>
</feature>
<dbReference type="InterPro" id="IPR023395">
    <property type="entry name" value="MCP_dom_sf"/>
</dbReference>
<accession>A0A072PKZ6</accession>
<dbReference type="PANTHER" id="PTHR45788:SF4">
    <property type="entry name" value="TRICARBOXYLATE TRANSPORT PROTEIN, MITOCHONDRIAL"/>
    <property type="match status" value="1"/>
</dbReference>
<dbReference type="PROSITE" id="PS50920">
    <property type="entry name" value="SOLCAR"/>
    <property type="match status" value="3"/>
</dbReference>